<dbReference type="STRING" id="1503.CLPU_2c01870"/>
<feature type="transmembrane region" description="Helical" evidence="1">
    <location>
        <begin position="155"/>
        <end position="174"/>
    </location>
</feature>
<dbReference type="PANTHER" id="PTHR42867:SF1">
    <property type="entry name" value="MEMBRANE PROTEIN-RELATED"/>
    <property type="match status" value="1"/>
</dbReference>
<feature type="transmembrane region" description="Helical" evidence="1">
    <location>
        <begin position="221"/>
        <end position="242"/>
    </location>
</feature>
<keyword evidence="1" id="KW-0472">Membrane</keyword>
<keyword evidence="3" id="KW-1185">Reference proteome</keyword>
<dbReference type="PATRIC" id="fig|1503.3.peg.1683"/>
<dbReference type="Pfam" id="PF07136">
    <property type="entry name" value="DUF1385"/>
    <property type="match status" value="1"/>
</dbReference>
<organism evidence="2 3">
    <name type="scientific">Gottschalkia purinilytica</name>
    <name type="common">Clostridium purinilyticum</name>
    <dbReference type="NCBI Taxonomy" id="1503"/>
    <lineage>
        <taxon>Bacteria</taxon>
        <taxon>Bacillati</taxon>
        <taxon>Bacillota</taxon>
        <taxon>Tissierellia</taxon>
        <taxon>Tissierellales</taxon>
        <taxon>Gottschalkiaceae</taxon>
        <taxon>Gottschalkia</taxon>
    </lineage>
</organism>
<accession>A0A0L0WE86</accession>
<evidence type="ECO:0008006" key="4">
    <source>
        <dbReference type="Google" id="ProtNLM"/>
    </source>
</evidence>
<dbReference type="RefSeq" id="WP_235436089.1">
    <property type="nucleotide sequence ID" value="NZ_LGSS01000002.1"/>
</dbReference>
<feature type="transmembrane region" description="Helical" evidence="1">
    <location>
        <begin position="119"/>
        <end position="143"/>
    </location>
</feature>
<evidence type="ECO:0000256" key="1">
    <source>
        <dbReference type="SAM" id="Phobius"/>
    </source>
</evidence>
<comment type="caution">
    <text evidence="2">The sequence shown here is derived from an EMBL/GenBank/DDBJ whole genome shotgun (WGS) entry which is preliminary data.</text>
</comment>
<dbReference type="InterPro" id="IPR010787">
    <property type="entry name" value="DUF1385"/>
</dbReference>
<reference evidence="3" key="1">
    <citation type="submission" date="2015-07" db="EMBL/GenBank/DDBJ databases">
        <title>Draft genome sequence of the purine-degrading Gottschalkia purinilyticum DSM 1384 (formerly Clostridium purinilyticum).</title>
        <authorList>
            <person name="Poehlein A."/>
            <person name="Schiel-Bengelsdorf B."/>
            <person name="Bengelsdorf F.R."/>
            <person name="Daniel R."/>
            <person name="Duerre P."/>
        </authorList>
    </citation>
    <scope>NUCLEOTIDE SEQUENCE [LARGE SCALE GENOMIC DNA]</scope>
    <source>
        <strain evidence="3">DSM 1384</strain>
    </source>
</reference>
<evidence type="ECO:0000313" key="2">
    <source>
        <dbReference type="EMBL" id="KNF09735.1"/>
    </source>
</evidence>
<sequence>MPNIKDIERKPKHMTKIGGQALIEGVMMRGPRDISIAVRKPDGEIELKVDPIDNMTTRNKFFKLPFVRGVVALIESMVVGTKALMYSAEFYETEEEKNKEPGRFEKFIQKIFKDKAEDIAIYITVLVSIAISIGLFMLAPTFLTNFIKSKVNNSIYLNLIEGVIRVTIFLIYLLGVSKLEDIQRVFQYHGAEHKTIHCYEYEEELTVENVKKHPILHPRCGTSFLFMVMIISILVFSFFGWPNPLQRFILRIILLPVIAGISYEINKIIGRSNGKFAYIVSYPGLMLQKMATTKEPDDSQIEVAIEALKGVIVADKEEDRW</sequence>
<dbReference type="Proteomes" id="UP000037267">
    <property type="component" value="Unassembled WGS sequence"/>
</dbReference>
<dbReference type="EMBL" id="LGSS01000002">
    <property type="protein sequence ID" value="KNF09735.1"/>
    <property type="molecule type" value="Genomic_DNA"/>
</dbReference>
<evidence type="ECO:0000313" key="3">
    <source>
        <dbReference type="Proteomes" id="UP000037267"/>
    </source>
</evidence>
<keyword evidence="1" id="KW-1133">Transmembrane helix</keyword>
<feature type="transmembrane region" description="Helical" evidence="1">
    <location>
        <begin position="248"/>
        <end position="265"/>
    </location>
</feature>
<proteinExistence type="predicted"/>
<name>A0A0L0WE86_GOTPU</name>
<protein>
    <recommendedName>
        <fullName evidence="4">Metal-dependent enzyme</fullName>
    </recommendedName>
</protein>
<keyword evidence="1" id="KW-0812">Transmembrane</keyword>
<gene>
    <name evidence="2" type="ORF">CLPU_2c01870</name>
</gene>
<dbReference type="AlphaFoldDB" id="A0A0L0WE86"/>
<dbReference type="PANTHER" id="PTHR42867">
    <property type="entry name" value="MEMBRANE PROTEIN-RELATED"/>
    <property type="match status" value="1"/>
</dbReference>